<dbReference type="RefSeq" id="XP_066009764.1">
    <property type="nucleotide sequence ID" value="XM_066150699.1"/>
</dbReference>
<name>A0A7J6JN98_COLFN</name>
<organism evidence="1 2">
    <name type="scientific">Colletotrichum fructicola (strain Nara gc5)</name>
    <name type="common">Anthracnose fungus</name>
    <name type="synonym">Colletotrichum gloeosporioides (strain Nara gc5)</name>
    <dbReference type="NCBI Taxonomy" id="1213859"/>
    <lineage>
        <taxon>Eukaryota</taxon>
        <taxon>Fungi</taxon>
        <taxon>Dikarya</taxon>
        <taxon>Ascomycota</taxon>
        <taxon>Pezizomycotina</taxon>
        <taxon>Sordariomycetes</taxon>
        <taxon>Hypocreomycetidae</taxon>
        <taxon>Glomerellales</taxon>
        <taxon>Glomerellaceae</taxon>
        <taxon>Colletotrichum</taxon>
        <taxon>Colletotrichum gloeosporioides species complex</taxon>
    </lineage>
</organism>
<evidence type="ECO:0000313" key="1">
    <source>
        <dbReference type="EMBL" id="KAF4491527.1"/>
    </source>
</evidence>
<reference evidence="1 2" key="2">
    <citation type="submission" date="2020-04" db="EMBL/GenBank/DDBJ databases">
        <title>Genome sequencing and assembly of multiple isolates from the Colletotrichum gloeosporioides species complex.</title>
        <authorList>
            <person name="Gan P."/>
            <person name="Shirasu K."/>
        </authorList>
    </citation>
    <scope>NUCLEOTIDE SEQUENCE [LARGE SCALE GENOMIC DNA]</scope>
    <source>
        <strain evidence="1 2">Nara gc5</strain>
    </source>
</reference>
<evidence type="ECO:0000313" key="2">
    <source>
        <dbReference type="Proteomes" id="UP000011096"/>
    </source>
</evidence>
<keyword evidence="2" id="KW-1185">Reference proteome</keyword>
<comment type="caution">
    <text evidence="1">The sequence shown here is derived from an EMBL/GenBank/DDBJ whole genome shotgun (WGS) entry which is preliminary data.</text>
</comment>
<dbReference type="Proteomes" id="UP000011096">
    <property type="component" value="Unassembled WGS sequence"/>
</dbReference>
<dbReference type="OrthoDB" id="10364753at2759"/>
<dbReference type="GeneID" id="43616264"/>
<gene>
    <name evidence="1" type="ORF">CGGC5_v000646</name>
</gene>
<dbReference type="InParanoid" id="A0A7J6JN98"/>
<dbReference type="EMBL" id="ANPB02000001">
    <property type="protein sequence ID" value="KAF4491527.1"/>
    <property type="molecule type" value="Genomic_DNA"/>
</dbReference>
<reference evidence="1 2" key="1">
    <citation type="submission" date="2012-08" db="EMBL/GenBank/DDBJ databases">
        <authorList>
            <person name="Gan P.H.P."/>
            <person name="Ikeda K."/>
            <person name="Irieda H."/>
            <person name="Narusaka M."/>
            <person name="O'Connell R.J."/>
            <person name="Narusaka Y."/>
            <person name="Takano Y."/>
            <person name="Kubo Y."/>
            <person name="Shirasu K."/>
        </authorList>
    </citation>
    <scope>NUCLEOTIDE SEQUENCE [LARGE SCALE GENOMIC DNA]</scope>
    <source>
        <strain evidence="1 2">Nara gc5</strain>
    </source>
</reference>
<dbReference type="AlphaFoldDB" id="A0A7J6JN98"/>
<protein>
    <submittedName>
        <fullName evidence="1">Uncharacterized protein</fullName>
    </submittedName>
</protein>
<sequence length="120" mass="13354">MRMQLQLPPSSSELCRGLSRCLYQCTVRLSEHRANHSSAPPRPLSWASISITTESPAWNLAVHLSEACSTRAILPFRSAVKEALPWTYSVAAPIQNHLHPQGTDLLDLPLLPSDSWSRQI</sequence>
<proteinExistence type="predicted"/>
<accession>A0A7J6JN98</accession>